<dbReference type="RefSeq" id="WP_172534236.1">
    <property type="nucleotide sequence ID" value="NZ_CP050969.1"/>
</dbReference>
<comment type="caution">
    <text evidence="3">The sequence shown here is derived from an EMBL/GenBank/DDBJ whole genome shotgun (WGS) entry which is preliminary data.</text>
</comment>
<feature type="signal peptide" evidence="1">
    <location>
        <begin position="1"/>
        <end position="23"/>
    </location>
</feature>
<gene>
    <name evidence="3" type="ORF">J2R62_10895</name>
</gene>
<feature type="chain" id="PRO_5034825792" description="Cystatin domain-containing protein" evidence="1">
    <location>
        <begin position="24"/>
        <end position="112"/>
    </location>
</feature>
<dbReference type="InterPro" id="IPR046350">
    <property type="entry name" value="Cystatin_sf"/>
</dbReference>
<dbReference type="Gene3D" id="3.10.450.10">
    <property type="match status" value="1"/>
</dbReference>
<dbReference type="AlphaFoldDB" id="A0A8I1W7P0"/>
<feature type="domain" description="Cystatin" evidence="2">
    <location>
        <begin position="33"/>
        <end position="100"/>
    </location>
</feature>
<reference evidence="3" key="1">
    <citation type="submission" date="2021-03" db="EMBL/GenBank/DDBJ databases">
        <title>Plesiomonas shigelloides zfcc0051, isolated from zebrafish feces.</title>
        <authorList>
            <person name="Vanderhoek Z."/>
            <person name="Gaulke C."/>
        </authorList>
    </citation>
    <scope>NUCLEOTIDE SEQUENCE</scope>
    <source>
        <strain evidence="3">Zfcc0051</strain>
    </source>
</reference>
<accession>A0A8I1W7P0</accession>
<evidence type="ECO:0000259" key="2">
    <source>
        <dbReference type="Pfam" id="PF00031"/>
    </source>
</evidence>
<protein>
    <recommendedName>
        <fullName evidence="2">Cystatin domain-containing protein</fullName>
    </recommendedName>
</protein>
<evidence type="ECO:0000313" key="4">
    <source>
        <dbReference type="Proteomes" id="UP000664658"/>
    </source>
</evidence>
<dbReference type="InterPro" id="IPR018073">
    <property type="entry name" value="Prot_inh_cystat_CS"/>
</dbReference>
<dbReference type="InterPro" id="IPR000010">
    <property type="entry name" value="Cystatin_dom"/>
</dbReference>
<name>A0A8I1W7P0_PLESH</name>
<dbReference type="GO" id="GO:0004869">
    <property type="term" value="F:cysteine-type endopeptidase inhibitor activity"/>
    <property type="evidence" value="ECO:0007669"/>
    <property type="project" value="InterPro"/>
</dbReference>
<dbReference type="EMBL" id="JAFNAA010000010">
    <property type="protein sequence ID" value="MBO1108721.1"/>
    <property type="molecule type" value="Genomic_DNA"/>
</dbReference>
<organism evidence="3 4">
    <name type="scientific">Plesiomonas shigelloides</name>
    <name type="common">Aeromonas shigelloides</name>
    <dbReference type="NCBI Taxonomy" id="703"/>
    <lineage>
        <taxon>Bacteria</taxon>
        <taxon>Pseudomonadati</taxon>
        <taxon>Pseudomonadota</taxon>
        <taxon>Gammaproteobacteria</taxon>
        <taxon>Enterobacterales</taxon>
        <taxon>Enterobacteriaceae</taxon>
        <taxon>Plesiomonas</taxon>
    </lineage>
</organism>
<sequence length="112" mass="12010">MKKMLMVAALCAGLSGVSLSSYAAPAQKPLMGGWSAAEVTPQAKQAAEFAFKASNVSSTLDKVIAVQQQVVSGMNYKVIYQLADGSRWQAQVYRALDGHEELHALNRIPANQ</sequence>
<evidence type="ECO:0000313" key="3">
    <source>
        <dbReference type="EMBL" id="MBO1108721.1"/>
    </source>
</evidence>
<dbReference type="CDD" id="cd00042">
    <property type="entry name" value="CY"/>
    <property type="match status" value="1"/>
</dbReference>
<dbReference type="Pfam" id="PF00031">
    <property type="entry name" value="Cystatin"/>
    <property type="match status" value="1"/>
</dbReference>
<dbReference type="Proteomes" id="UP000664658">
    <property type="component" value="Unassembled WGS sequence"/>
</dbReference>
<dbReference type="SUPFAM" id="SSF54403">
    <property type="entry name" value="Cystatin/monellin"/>
    <property type="match status" value="1"/>
</dbReference>
<keyword evidence="1" id="KW-0732">Signal</keyword>
<dbReference type="PROSITE" id="PS00287">
    <property type="entry name" value="CYSTATIN"/>
    <property type="match status" value="1"/>
</dbReference>
<evidence type="ECO:0000256" key="1">
    <source>
        <dbReference type="SAM" id="SignalP"/>
    </source>
</evidence>
<proteinExistence type="predicted"/>